<evidence type="ECO:0000259" key="2">
    <source>
        <dbReference type="Pfam" id="PF12172"/>
    </source>
</evidence>
<dbReference type="InterPro" id="IPR052513">
    <property type="entry name" value="Thioester_dehydratase-like"/>
</dbReference>
<sequence length="149" mass="16072">MDKQGMAPVVDGLFAMGDDGLALLGSRCTACGTYYFPKLATFCRNPDCASEGFESVRLSRTGKLWSFTDACYTPPAPYVAADPFIPYAIAAVELEREQMIVLGQVVDGVGVRDLRAGMEMELVPGILLDSGEAGEKATWKWRPIAGDAR</sequence>
<dbReference type="PANTHER" id="PTHR34075:SF5">
    <property type="entry name" value="BLR3430 PROTEIN"/>
    <property type="match status" value="1"/>
</dbReference>
<dbReference type="Pfam" id="PF01796">
    <property type="entry name" value="OB_ChsH2_C"/>
    <property type="match status" value="1"/>
</dbReference>
<feature type="domain" description="ChsH2 C-terminal OB-fold" evidence="1">
    <location>
        <begin position="56"/>
        <end position="123"/>
    </location>
</feature>
<evidence type="ECO:0000313" key="3">
    <source>
        <dbReference type="EMBL" id="QTH19433.1"/>
    </source>
</evidence>
<reference evidence="3" key="1">
    <citation type="submission" date="2020-07" db="EMBL/GenBank/DDBJ databases">
        <authorList>
            <person name="Camacho E."/>
        </authorList>
    </citation>
    <scope>NUCLEOTIDE SEQUENCE</scope>
    <source>
        <strain evidence="3">MPO218</strain>
    </source>
</reference>
<dbReference type="InterPro" id="IPR012340">
    <property type="entry name" value="NA-bd_OB-fold"/>
</dbReference>
<name>A0A975CYP2_9SPHN</name>
<dbReference type="Pfam" id="PF12172">
    <property type="entry name" value="zf-ChsH2"/>
    <property type="match status" value="1"/>
</dbReference>
<dbReference type="Proteomes" id="UP000664914">
    <property type="component" value="Chromosome"/>
</dbReference>
<dbReference type="PANTHER" id="PTHR34075">
    <property type="entry name" value="BLR3430 PROTEIN"/>
    <property type="match status" value="1"/>
</dbReference>
<dbReference type="InterPro" id="IPR002878">
    <property type="entry name" value="ChsH2_C"/>
</dbReference>
<reference evidence="3" key="2">
    <citation type="submission" date="2021-04" db="EMBL/GenBank/DDBJ databases">
        <title>Isolation and genomic analysis of the ibuprofen-degrading bacterium Sphingomonas strain MPO218.</title>
        <authorList>
            <person name="Aulestia M."/>
            <person name="Flores A."/>
            <person name="Mangas E.L."/>
            <person name="Perez-Pulido A.J."/>
            <person name="Santero E."/>
            <person name="Camacho E.M."/>
        </authorList>
    </citation>
    <scope>NUCLEOTIDE SEQUENCE</scope>
    <source>
        <strain evidence="3">MPO218</strain>
    </source>
</reference>
<evidence type="ECO:0000313" key="4">
    <source>
        <dbReference type="Proteomes" id="UP000664914"/>
    </source>
</evidence>
<organism evidence="3 4">
    <name type="scientific">Rhizorhabdus wittichii</name>
    <dbReference type="NCBI Taxonomy" id="160791"/>
    <lineage>
        <taxon>Bacteria</taxon>
        <taxon>Pseudomonadati</taxon>
        <taxon>Pseudomonadota</taxon>
        <taxon>Alphaproteobacteria</taxon>
        <taxon>Sphingomonadales</taxon>
        <taxon>Sphingomonadaceae</taxon>
        <taxon>Rhizorhabdus</taxon>
    </lineage>
</organism>
<dbReference type="EMBL" id="CP059319">
    <property type="protein sequence ID" value="QTH19433.1"/>
    <property type="molecule type" value="Genomic_DNA"/>
</dbReference>
<evidence type="ECO:0000259" key="1">
    <source>
        <dbReference type="Pfam" id="PF01796"/>
    </source>
</evidence>
<dbReference type="AlphaFoldDB" id="A0A975CYP2"/>
<dbReference type="SUPFAM" id="SSF50249">
    <property type="entry name" value="Nucleic acid-binding proteins"/>
    <property type="match status" value="1"/>
</dbReference>
<gene>
    <name evidence="3" type="ORF">HRJ34_13640</name>
</gene>
<protein>
    <submittedName>
        <fullName evidence="3">OB-fold domain-containing protein</fullName>
    </submittedName>
</protein>
<dbReference type="InterPro" id="IPR022002">
    <property type="entry name" value="ChsH2_Znr"/>
</dbReference>
<feature type="domain" description="ChsH2 rubredoxin-like zinc ribbon" evidence="2">
    <location>
        <begin position="23"/>
        <end position="54"/>
    </location>
</feature>
<accession>A0A975CYP2</accession>
<proteinExistence type="predicted"/>